<organism evidence="15 16">
    <name type="scientific">Tetrahymena thermophila (strain SB210)</name>
    <dbReference type="NCBI Taxonomy" id="312017"/>
    <lineage>
        <taxon>Eukaryota</taxon>
        <taxon>Sar</taxon>
        <taxon>Alveolata</taxon>
        <taxon>Ciliophora</taxon>
        <taxon>Intramacronucleata</taxon>
        <taxon>Oligohymenophorea</taxon>
        <taxon>Hymenostomatida</taxon>
        <taxon>Tetrahymenina</taxon>
        <taxon>Tetrahymenidae</taxon>
        <taxon>Tetrahymena</taxon>
    </lineage>
</organism>
<dbReference type="GeneID" id="7826631"/>
<evidence type="ECO:0000256" key="6">
    <source>
        <dbReference type="ARBA" id="ARBA00022692"/>
    </source>
</evidence>
<dbReference type="Proteomes" id="UP000009168">
    <property type="component" value="Unassembled WGS sequence"/>
</dbReference>
<dbReference type="STRING" id="312017.I7LWQ9"/>
<evidence type="ECO:0000256" key="9">
    <source>
        <dbReference type="ARBA" id="ARBA00023098"/>
    </source>
</evidence>
<name>I7LWQ9_TETTS</name>
<keyword evidence="5 13" id="KW-0808">Transferase</keyword>
<evidence type="ECO:0000256" key="5">
    <source>
        <dbReference type="ARBA" id="ARBA00022679"/>
    </source>
</evidence>
<dbReference type="OrthoDB" id="10260889at2759"/>
<comment type="pathway">
    <text evidence="13">Phospholipid metabolism; CDP-diacylglycerol biosynthesis; CDP-diacylglycerol from sn-glycerol 3-phosphate: step 3/3.</text>
</comment>
<keyword evidence="12" id="KW-1208">Phospholipid metabolism</keyword>
<dbReference type="GO" id="GO:0004605">
    <property type="term" value="F:phosphatidate cytidylyltransferase activity"/>
    <property type="evidence" value="ECO:0007669"/>
    <property type="project" value="UniProtKB-EC"/>
</dbReference>
<dbReference type="EMBL" id="GG662527">
    <property type="protein sequence ID" value="EAS02679.2"/>
    <property type="molecule type" value="Genomic_DNA"/>
</dbReference>
<dbReference type="PANTHER" id="PTHR46382:SF1">
    <property type="entry name" value="PHOSPHATIDATE CYTIDYLYLTRANSFERASE"/>
    <property type="match status" value="1"/>
</dbReference>
<evidence type="ECO:0000256" key="3">
    <source>
        <dbReference type="ARBA" id="ARBA00022475"/>
    </source>
</evidence>
<evidence type="ECO:0000256" key="14">
    <source>
        <dbReference type="SAM" id="Phobius"/>
    </source>
</evidence>
<keyword evidence="9" id="KW-0443">Lipid metabolism</keyword>
<dbReference type="eggNOG" id="KOG1440">
    <property type="taxonomic scope" value="Eukaryota"/>
</dbReference>
<dbReference type="GO" id="GO:0005886">
    <property type="term" value="C:plasma membrane"/>
    <property type="evidence" value="ECO:0007669"/>
    <property type="project" value="UniProtKB-SubCell"/>
</dbReference>
<protein>
    <recommendedName>
        <fullName evidence="13">Phosphatidate cytidylyltransferase</fullName>
        <ecNumber evidence="13">2.7.7.41</ecNumber>
    </recommendedName>
</protein>
<dbReference type="KEGG" id="tet:TTHERM_00579230"/>
<proteinExistence type="inferred from homology"/>
<feature type="transmembrane region" description="Helical" evidence="14">
    <location>
        <begin position="202"/>
        <end position="221"/>
    </location>
</feature>
<dbReference type="PANTHER" id="PTHR46382">
    <property type="entry name" value="PHOSPHATIDATE CYTIDYLYLTRANSFERASE"/>
    <property type="match status" value="1"/>
</dbReference>
<dbReference type="PROSITE" id="PS01315">
    <property type="entry name" value="CDS"/>
    <property type="match status" value="1"/>
</dbReference>
<dbReference type="RefSeq" id="XP_001022924.2">
    <property type="nucleotide sequence ID" value="XM_001022924.3"/>
</dbReference>
<dbReference type="GO" id="GO:0016024">
    <property type="term" value="P:CDP-diacylglycerol biosynthetic process"/>
    <property type="evidence" value="ECO:0007669"/>
    <property type="project" value="UniProtKB-UniPathway"/>
</dbReference>
<dbReference type="AlphaFoldDB" id="I7LWQ9"/>
<keyword evidence="7 13" id="KW-0548">Nucleotidyltransferase</keyword>
<feature type="transmembrane region" description="Helical" evidence="14">
    <location>
        <begin position="59"/>
        <end position="82"/>
    </location>
</feature>
<keyword evidence="3" id="KW-1003">Cell membrane</keyword>
<feature type="transmembrane region" description="Helical" evidence="14">
    <location>
        <begin position="12"/>
        <end position="38"/>
    </location>
</feature>
<comment type="similarity">
    <text evidence="2 13">Belongs to the CDS family.</text>
</comment>
<dbReference type="PROSITE" id="PS51257">
    <property type="entry name" value="PROKAR_LIPOPROTEIN"/>
    <property type="match status" value="1"/>
</dbReference>
<evidence type="ECO:0000313" key="16">
    <source>
        <dbReference type="Proteomes" id="UP000009168"/>
    </source>
</evidence>
<evidence type="ECO:0000256" key="11">
    <source>
        <dbReference type="ARBA" id="ARBA00023209"/>
    </source>
</evidence>
<reference evidence="16" key="1">
    <citation type="journal article" date="2006" name="PLoS Biol.">
        <title>Macronuclear genome sequence of the ciliate Tetrahymena thermophila, a model eukaryote.</title>
        <authorList>
            <person name="Eisen J.A."/>
            <person name="Coyne R.S."/>
            <person name="Wu M."/>
            <person name="Wu D."/>
            <person name="Thiagarajan M."/>
            <person name="Wortman J.R."/>
            <person name="Badger J.H."/>
            <person name="Ren Q."/>
            <person name="Amedeo P."/>
            <person name="Jones K.M."/>
            <person name="Tallon L.J."/>
            <person name="Delcher A.L."/>
            <person name="Salzberg S.L."/>
            <person name="Silva J.C."/>
            <person name="Haas B.J."/>
            <person name="Majoros W.H."/>
            <person name="Farzad M."/>
            <person name="Carlton J.M."/>
            <person name="Smith R.K. Jr."/>
            <person name="Garg J."/>
            <person name="Pearlman R.E."/>
            <person name="Karrer K.M."/>
            <person name="Sun L."/>
            <person name="Manning G."/>
            <person name="Elde N.C."/>
            <person name="Turkewitz A.P."/>
            <person name="Asai D.J."/>
            <person name="Wilkes D.E."/>
            <person name="Wang Y."/>
            <person name="Cai H."/>
            <person name="Collins K."/>
            <person name="Stewart B.A."/>
            <person name="Lee S.R."/>
            <person name="Wilamowska K."/>
            <person name="Weinberg Z."/>
            <person name="Ruzzo W.L."/>
            <person name="Wloga D."/>
            <person name="Gaertig J."/>
            <person name="Frankel J."/>
            <person name="Tsao C.-C."/>
            <person name="Gorovsky M.A."/>
            <person name="Keeling P.J."/>
            <person name="Waller R.F."/>
            <person name="Patron N.J."/>
            <person name="Cherry J.M."/>
            <person name="Stover N.A."/>
            <person name="Krieger C.J."/>
            <person name="del Toro C."/>
            <person name="Ryder H.F."/>
            <person name="Williamson S.C."/>
            <person name="Barbeau R.A."/>
            <person name="Hamilton E.P."/>
            <person name="Orias E."/>
        </authorList>
    </citation>
    <scope>NUCLEOTIDE SEQUENCE [LARGE SCALE GENOMIC DNA]</scope>
    <source>
        <strain evidence="16">SB210</strain>
    </source>
</reference>
<evidence type="ECO:0000256" key="7">
    <source>
        <dbReference type="ARBA" id="ARBA00022695"/>
    </source>
</evidence>
<evidence type="ECO:0000256" key="2">
    <source>
        <dbReference type="ARBA" id="ARBA00010185"/>
    </source>
</evidence>
<feature type="transmembrane region" description="Helical" evidence="14">
    <location>
        <begin position="126"/>
        <end position="155"/>
    </location>
</feature>
<comment type="catalytic activity">
    <reaction evidence="13">
        <text>a 1,2-diacyl-sn-glycero-3-phosphate + CTP + H(+) = a CDP-1,2-diacyl-sn-glycerol + diphosphate</text>
        <dbReference type="Rhea" id="RHEA:16229"/>
        <dbReference type="ChEBI" id="CHEBI:15378"/>
        <dbReference type="ChEBI" id="CHEBI:33019"/>
        <dbReference type="ChEBI" id="CHEBI:37563"/>
        <dbReference type="ChEBI" id="CHEBI:58332"/>
        <dbReference type="ChEBI" id="CHEBI:58608"/>
        <dbReference type="EC" id="2.7.7.41"/>
    </reaction>
</comment>
<feature type="transmembrane region" description="Helical" evidence="14">
    <location>
        <begin position="233"/>
        <end position="252"/>
    </location>
</feature>
<sequence length="305" mass="34519">MVDWKKRIITGVIAVPILLGACLFKTSLLIVVIAASVFSLQEYTHIISEILKKQTSSKYYFYVDKLSSLQFIHLPILFFLQAVYFSQSQSDLELYQFLTIMMISLCGLIKFLQAKPKEKDVDEKTLLWLTFGYITGYVFYFLIFVQPLSFIIYAYNYEKGYSFIILHIITAFQSDNGALFMGSALGKRLFCPRISPKKTIEGVFGAVLLSVLTNILIYFFNVHVAPVMPDISLSQYIIIGFLGSIAAVYGDLLESFVKRAADTKDSGSIFPGHGGILDRLDSLMYSAPIVFMYIKMFILNDKTLV</sequence>
<keyword evidence="4" id="KW-0444">Lipid biosynthesis</keyword>
<feature type="transmembrane region" description="Helical" evidence="14">
    <location>
        <begin position="94"/>
        <end position="114"/>
    </location>
</feature>
<comment type="subcellular location">
    <subcellularLocation>
        <location evidence="1">Cell membrane</location>
        <topology evidence="1">Multi-pass membrane protein</topology>
    </subcellularLocation>
</comment>
<evidence type="ECO:0000256" key="12">
    <source>
        <dbReference type="ARBA" id="ARBA00023264"/>
    </source>
</evidence>
<evidence type="ECO:0000256" key="4">
    <source>
        <dbReference type="ARBA" id="ARBA00022516"/>
    </source>
</evidence>
<keyword evidence="10 14" id="KW-0472">Membrane</keyword>
<evidence type="ECO:0000313" key="15">
    <source>
        <dbReference type="EMBL" id="EAS02679.2"/>
    </source>
</evidence>
<keyword evidence="8 14" id="KW-1133">Transmembrane helix</keyword>
<dbReference type="EC" id="2.7.7.41" evidence="13"/>
<dbReference type="Pfam" id="PF01148">
    <property type="entry name" value="CTP_transf_1"/>
    <property type="match status" value="1"/>
</dbReference>
<evidence type="ECO:0000256" key="13">
    <source>
        <dbReference type="RuleBase" id="RU003938"/>
    </source>
</evidence>
<evidence type="ECO:0000256" key="10">
    <source>
        <dbReference type="ARBA" id="ARBA00023136"/>
    </source>
</evidence>
<accession>I7LWQ9</accession>
<dbReference type="InterPro" id="IPR000374">
    <property type="entry name" value="PC_trans"/>
</dbReference>
<evidence type="ECO:0000256" key="8">
    <source>
        <dbReference type="ARBA" id="ARBA00022989"/>
    </source>
</evidence>
<keyword evidence="6 13" id="KW-0812">Transmembrane</keyword>
<keyword evidence="11" id="KW-0594">Phospholipid biosynthesis</keyword>
<feature type="transmembrane region" description="Helical" evidence="14">
    <location>
        <begin position="161"/>
        <end position="181"/>
    </location>
</feature>
<gene>
    <name evidence="15" type="ORF">TTHERM_00579230</name>
</gene>
<keyword evidence="16" id="KW-1185">Reference proteome</keyword>
<dbReference type="UniPathway" id="UPA00557">
    <property type="reaction ID" value="UER00614"/>
</dbReference>
<evidence type="ECO:0000256" key="1">
    <source>
        <dbReference type="ARBA" id="ARBA00004651"/>
    </source>
</evidence>
<dbReference type="InParanoid" id="I7LWQ9"/>